<dbReference type="SUPFAM" id="SSF56349">
    <property type="entry name" value="DNA breaking-rejoining enzymes"/>
    <property type="match status" value="1"/>
</dbReference>
<dbReference type="GO" id="GO:0003677">
    <property type="term" value="F:DNA binding"/>
    <property type="evidence" value="ECO:0007669"/>
    <property type="project" value="UniProtKB-KW"/>
</dbReference>
<accession>A0A9Q5D845</accession>
<dbReference type="GO" id="GO:0015074">
    <property type="term" value="P:DNA integration"/>
    <property type="evidence" value="ECO:0007669"/>
    <property type="project" value="InterPro"/>
</dbReference>
<dbReference type="Pfam" id="PF00589">
    <property type="entry name" value="Phage_integrase"/>
    <property type="match status" value="1"/>
</dbReference>
<evidence type="ECO:0000256" key="3">
    <source>
        <dbReference type="ARBA" id="ARBA00023172"/>
    </source>
</evidence>
<dbReference type="EMBL" id="RIAR02000001">
    <property type="protein sequence ID" value="NSL89339.1"/>
    <property type="molecule type" value="Genomic_DNA"/>
</dbReference>
<name>A0A9Q5D845_9BACT</name>
<evidence type="ECO:0000313" key="6">
    <source>
        <dbReference type="Proteomes" id="UP000281028"/>
    </source>
</evidence>
<comment type="caution">
    <text evidence="5">The sequence shown here is derived from an EMBL/GenBank/DDBJ whole genome shotgun (WGS) entry which is preliminary data.</text>
</comment>
<dbReference type="Pfam" id="PF13102">
    <property type="entry name" value="Phage_int_SAM_5"/>
    <property type="match status" value="1"/>
</dbReference>
<organism evidence="5 6">
    <name type="scientific">Chitinophaga solisilvae</name>
    <dbReference type="NCBI Taxonomy" id="1233460"/>
    <lineage>
        <taxon>Bacteria</taxon>
        <taxon>Pseudomonadati</taxon>
        <taxon>Bacteroidota</taxon>
        <taxon>Chitinophagia</taxon>
        <taxon>Chitinophagales</taxon>
        <taxon>Chitinophagaceae</taxon>
        <taxon>Chitinophaga</taxon>
    </lineage>
</organism>
<evidence type="ECO:0000256" key="2">
    <source>
        <dbReference type="ARBA" id="ARBA00023125"/>
    </source>
</evidence>
<gene>
    <name evidence="5" type="ORF">ECE50_021030</name>
</gene>
<evidence type="ECO:0000256" key="1">
    <source>
        <dbReference type="ARBA" id="ARBA00008857"/>
    </source>
</evidence>
<reference evidence="5" key="1">
    <citation type="submission" date="2020-05" db="EMBL/GenBank/DDBJ databases">
        <title>Chitinophaga laudate sp. nov., isolated from a tropical peat swamp.</title>
        <authorList>
            <person name="Goh C.B.S."/>
            <person name="Lee M.S."/>
            <person name="Parimannan S."/>
            <person name="Pasbakhsh P."/>
            <person name="Yule C.M."/>
            <person name="Rajandas H."/>
            <person name="Loke S."/>
            <person name="Croft L."/>
            <person name="Tan J.B.L."/>
        </authorList>
    </citation>
    <scope>NUCLEOTIDE SEQUENCE</scope>
    <source>
        <strain evidence="5">Mgbs1</strain>
    </source>
</reference>
<dbReference type="InterPro" id="IPR011010">
    <property type="entry name" value="DNA_brk_join_enz"/>
</dbReference>
<dbReference type="CDD" id="cd01185">
    <property type="entry name" value="INTN1_C_like"/>
    <property type="match status" value="1"/>
</dbReference>
<dbReference type="InterPro" id="IPR035386">
    <property type="entry name" value="Arm-DNA-bind_5"/>
</dbReference>
<dbReference type="Gene3D" id="1.10.443.10">
    <property type="entry name" value="Intergrase catalytic core"/>
    <property type="match status" value="1"/>
</dbReference>
<proteinExistence type="inferred from homology"/>
<dbReference type="InterPro" id="IPR013762">
    <property type="entry name" value="Integrase-like_cat_sf"/>
</dbReference>
<keyword evidence="2" id="KW-0238">DNA-binding</keyword>
<dbReference type="PROSITE" id="PS51898">
    <property type="entry name" value="TYR_RECOMBINASE"/>
    <property type="match status" value="1"/>
</dbReference>
<dbReference type="Gene3D" id="1.10.150.130">
    <property type="match status" value="1"/>
</dbReference>
<protein>
    <submittedName>
        <fullName evidence="5">Site-specific integrase</fullName>
    </submittedName>
</protein>
<dbReference type="GO" id="GO:0006310">
    <property type="term" value="P:DNA recombination"/>
    <property type="evidence" value="ECO:0007669"/>
    <property type="project" value="UniProtKB-KW"/>
</dbReference>
<keyword evidence="6" id="KW-1185">Reference proteome</keyword>
<keyword evidence="3" id="KW-0233">DNA recombination</keyword>
<evidence type="ECO:0000313" key="5">
    <source>
        <dbReference type="EMBL" id="NSL89339.1"/>
    </source>
</evidence>
<feature type="domain" description="Tyr recombinase" evidence="4">
    <location>
        <begin position="221"/>
        <end position="404"/>
    </location>
</feature>
<dbReference type="PANTHER" id="PTHR30349">
    <property type="entry name" value="PHAGE INTEGRASE-RELATED"/>
    <property type="match status" value="1"/>
</dbReference>
<dbReference type="InterPro" id="IPR025269">
    <property type="entry name" value="SAM-like_dom"/>
</dbReference>
<dbReference type="Proteomes" id="UP000281028">
    <property type="component" value="Unassembled WGS sequence"/>
</dbReference>
<dbReference type="Pfam" id="PF17293">
    <property type="entry name" value="Arm-DNA-bind_5"/>
    <property type="match status" value="1"/>
</dbReference>
<dbReference type="InterPro" id="IPR050090">
    <property type="entry name" value="Tyrosine_recombinase_XerCD"/>
</dbReference>
<sequence>MSNKVEILFFARLKNKNKKNLAPIYARIIANSQRVEFSTGLSIDPKHWNGNTAKVVAGNANAQLINTYISTKKIEFKRIYNDLLLEQKEITAEIMKNRLLGIQETEASRTFLELMDFHISIFKSKIGTDTAISTYRKYMVTKKRLEEFIPYHYKKKDINLLDLKLEFIASFDLYLKTVCKNNHNTVVKHCKNVKAIINHGIQYEWLETNPFIKYKTPYKEGDKGILTKEELATLMAKEFKIPRLAVVRDLFVFQCYTGLAYTDMKELTQADIQIGIDGNRWIIKRRTKTNQRSPIPLLPQAIEILEKYNWLEKLGNTPILPVMTNQKMNAYLVEIVELCGISKKITTHVGRRTFATTITLSNGVPIESVSAMLGHTNLKTTQIYAKVVDTKICQDMQQLKEKLSGGNLKKVVNGDS</sequence>
<dbReference type="AlphaFoldDB" id="A0A9Q5D845"/>
<evidence type="ECO:0000259" key="4">
    <source>
        <dbReference type="PROSITE" id="PS51898"/>
    </source>
</evidence>
<dbReference type="PANTHER" id="PTHR30349:SF64">
    <property type="entry name" value="PROPHAGE INTEGRASE INTD-RELATED"/>
    <property type="match status" value="1"/>
</dbReference>
<dbReference type="InterPro" id="IPR010998">
    <property type="entry name" value="Integrase_recombinase_N"/>
</dbReference>
<comment type="similarity">
    <text evidence="1">Belongs to the 'phage' integrase family.</text>
</comment>
<dbReference type="InterPro" id="IPR002104">
    <property type="entry name" value="Integrase_catalytic"/>
</dbReference>